<keyword evidence="2" id="KW-1015">Disulfide bond</keyword>
<gene>
    <name evidence="7" type="ORF">LRP29_31345</name>
</gene>
<dbReference type="SUPFAM" id="SSF57414">
    <property type="entry name" value="Hairpin loop containing domain-like"/>
    <property type="match status" value="1"/>
</dbReference>
<dbReference type="RefSeq" id="WP_024504456.1">
    <property type="nucleotide sequence ID" value="NZ_CP088148.1"/>
</dbReference>
<feature type="domain" description="Apple" evidence="5">
    <location>
        <begin position="281"/>
        <end position="317"/>
    </location>
</feature>
<keyword evidence="4" id="KW-1133">Transmembrane helix</keyword>
<proteinExistence type="predicted"/>
<dbReference type="GO" id="GO:0005576">
    <property type="term" value="C:extracellular region"/>
    <property type="evidence" value="ECO:0007669"/>
    <property type="project" value="InterPro"/>
</dbReference>
<evidence type="ECO:0000256" key="1">
    <source>
        <dbReference type="ARBA" id="ARBA00022737"/>
    </source>
</evidence>
<dbReference type="Pfam" id="PF00024">
    <property type="entry name" value="PAN_1"/>
    <property type="match status" value="1"/>
</dbReference>
<dbReference type="AlphaFoldDB" id="A0AB38TKG0"/>
<evidence type="ECO:0000256" key="3">
    <source>
        <dbReference type="SAM" id="MobiDB-lite"/>
    </source>
</evidence>
<feature type="compositionally biased region" description="Pro residues" evidence="3">
    <location>
        <begin position="122"/>
        <end position="133"/>
    </location>
</feature>
<feature type="transmembrane region" description="Helical" evidence="4">
    <location>
        <begin position="48"/>
        <end position="69"/>
    </location>
</feature>
<dbReference type="CDD" id="cd01100">
    <property type="entry name" value="APPLE_Factor_XI_like"/>
    <property type="match status" value="1"/>
</dbReference>
<keyword evidence="8" id="KW-1185">Reference proteome</keyword>
<evidence type="ECO:0000256" key="4">
    <source>
        <dbReference type="SAM" id="Phobius"/>
    </source>
</evidence>
<sequence>MVDVLVRHNTKLLEQAIDLQIKRSAIPTLQAEAAAHDKIARANAFRRMASGAAIAMAAIGIGVGVWLVFDRDPTVIQPEPPVAQNDPPNPNENLPRETKKSEDRIPGGETIAQEEKTDKPKSPPIEQPTPPPADSANPDTFDFVKFANRQVTYAGSTWQLESGHHFDSEKAPTWDTAWCYTRKLANTGVEVQVSLVNRPSPTSKPEAPVSSIETLSSVGLDDNSARELASRCLWLDEASFAPSDFDMDNKRKEAAVAAEELSVRQDGWDAIGNDLPGMPAWNVTLEQCQSQCEADRRCLALTYDKKHAACFMKSNGSILVRSPDAVMAAKGAIKANLQYSSLVFGKDTVVVGGAYANVRSGYADCVLACAADQRCLGFNFDGPNKMCAMLDNVTSSSPFKGVTSGVKATRS</sequence>
<keyword evidence="1" id="KW-0677">Repeat</keyword>
<name>A0AB38TKG0_9HYPH</name>
<dbReference type="GO" id="GO:0006508">
    <property type="term" value="P:proteolysis"/>
    <property type="evidence" value="ECO:0007669"/>
    <property type="project" value="InterPro"/>
</dbReference>
<feature type="domain" description="Apple" evidence="6">
    <location>
        <begin position="352"/>
        <end position="383"/>
    </location>
</feature>
<dbReference type="EMBL" id="CP088148">
    <property type="protein sequence ID" value="UTU55218.1"/>
    <property type="molecule type" value="Genomic_DNA"/>
</dbReference>
<feature type="region of interest" description="Disordered" evidence="3">
    <location>
        <begin position="77"/>
        <end position="140"/>
    </location>
</feature>
<dbReference type="InterPro" id="IPR000177">
    <property type="entry name" value="Apple"/>
</dbReference>
<evidence type="ECO:0000259" key="6">
    <source>
        <dbReference type="Pfam" id="PF14295"/>
    </source>
</evidence>
<dbReference type="Gene3D" id="3.50.4.10">
    <property type="entry name" value="Hepatocyte Growth Factor"/>
    <property type="match status" value="2"/>
</dbReference>
<reference evidence="7 8" key="1">
    <citation type="journal article" date="2022" name="Microbiol. Resour. Announc.">
        <title>Complete Genome Sequence of Mesorhizobium ciceri Strain R30, a Rhizobium Used as a Commercial Inoculant for Chickpea in Argentina.</title>
        <authorList>
            <person name="Foresto E."/>
            <person name="Revale S."/>
            <person name="Primo E."/>
            <person name="Nievas F."/>
            <person name="Carezzano E."/>
            <person name="Puente M."/>
            <person name="Alzari P."/>
            <person name="Mart M."/>
            <person name="Ben-Assaya M."/>
            <person name="Mornico D."/>
            <person name="Santoro M."/>
            <person name="Mart F."/>
            <person name="Giordano W."/>
            <person name="Bogino P."/>
        </authorList>
    </citation>
    <scope>NUCLEOTIDE SEQUENCE [LARGE SCALE GENOMIC DNA]</scope>
    <source>
        <strain evidence="7 8">R30</strain>
    </source>
</reference>
<keyword evidence="4" id="KW-0472">Membrane</keyword>
<dbReference type="InterPro" id="IPR003609">
    <property type="entry name" value="Pan_app"/>
</dbReference>
<protein>
    <submittedName>
        <fullName evidence="7">PAN domain-containing protein</fullName>
    </submittedName>
</protein>
<dbReference type="Proteomes" id="UP001060070">
    <property type="component" value="Plasmid unnamed"/>
</dbReference>
<keyword evidence="4" id="KW-0812">Transmembrane</keyword>
<evidence type="ECO:0000313" key="8">
    <source>
        <dbReference type="Proteomes" id="UP001060070"/>
    </source>
</evidence>
<accession>A0AB38TKG0</accession>
<keyword evidence="7" id="KW-0614">Plasmid</keyword>
<geneLocation type="plasmid" evidence="7 8">
    <name>unnamed</name>
</geneLocation>
<evidence type="ECO:0000259" key="5">
    <source>
        <dbReference type="Pfam" id="PF00024"/>
    </source>
</evidence>
<organism evidence="7 8">
    <name type="scientific">Mesorhizobium ciceri</name>
    <dbReference type="NCBI Taxonomy" id="39645"/>
    <lineage>
        <taxon>Bacteria</taxon>
        <taxon>Pseudomonadati</taxon>
        <taxon>Pseudomonadota</taxon>
        <taxon>Alphaproteobacteria</taxon>
        <taxon>Hyphomicrobiales</taxon>
        <taxon>Phyllobacteriaceae</taxon>
        <taxon>Mesorhizobium</taxon>
    </lineage>
</organism>
<dbReference type="Pfam" id="PF14295">
    <property type="entry name" value="PAN_4"/>
    <property type="match status" value="1"/>
</dbReference>
<feature type="compositionally biased region" description="Basic and acidic residues" evidence="3">
    <location>
        <begin position="94"/>
        <end position="106"/>
    </location>
</feature>
<evidence type="ECO:0000313" key="7">
    <source>
        <dbReference type="EMBL" id="UTU55218.1"/>
    </source>
</evidence>
<evidence type="ECO:0000256" key="2">
    <source>
        <dbReference type="ARBA" id="ARBA00023157"/>
    </source>
</evidence>